<evidence type="ECO:0000313" key="8">
    <source>
        <dbReference type="EMBL" id="KAG7320136.1"/>
    </source>
</evidence>
<name>A0A9D3SD88_9TELE</name>
<evidence type="ECO:0000256" key="6">
    <source>
        <dbReference type="PIRSR" id="PIRSR002419-1"/>
    </source>
</evidence>
<evidence type="ECO:0000256" key="1">
    <source>
        <dbReference type="ARBA" id="ARBA00004141"/>
    </source>
</evidence>
<comment type="subcellular location">
    <subcellularLocation>
        <location evidence="1 7">Membrane</location>
        <topology evidence="1 7">Multi-pass membrane protein</topology>
    </subcellularLocation>
</comment>
<evidence type="ECO:0000256" key="2">
    <source>
        <dbReference type="ARBA" id="ARBA00006840"/>
    </source>
</evidence>
<keyword evidence="3 7" id="KW-0812">Transmembrane</keyword>
<evidence type="ECO:0000256" key="7">
    <source>
        <dbReference type="RuleBase" id="RU361218"/>
    </source>
</evidence>
<protein>
    <recommendedName>
        <fullName evidence="7">Tetraspanin</fullName>
    </recommendedName>
</protein>
<feature type="transmembrane region" description="Helical" evidence="7">
    <location>
        <begin position="45"/>
        <end position="67"/>
    </location>
</feature>
<dbReference type="PANTHER" id="PTHR19282:SF456">
    <property type="entry name" value="CD63 MOLECULE"/>
    <property type="match status" value="1"/>
</dbReference>
<reference evidence="8 9" key="1">
    <citation type="submission" date="2021-06" db="EMBL/GenBank/DDBJ databases">
        <title>Chromosome-level genome assembly of the red-tail catfish (Hemibagrus wyckioides).</title>
        <authorList>
            <person name="Shao F."/>
        </authorList>
    </citation>
    <scope>NUCLEOTIDE SEQUENCE [LARGE SCALE GENOMIC DNA]</scope>
    <source>
        <strain evidence="8">EC202008001</strain>
        <tissue evidence="8">Blood</tissue>
    </source>
</reference>
<comment type="similarity">
    <text evidence="2 7">Belongs to the tetraspanin (TM4SF) family.</text>
</comment>
<dbReference type="SUPFAM" id="SSF48652">
    <property type="entry name" value="Tetraspanin"/>
    <property type="match status" value="1"/>
</dbReference>
<evidence type="ECO:0000256" key="4">
    <source>
        <dbReference type="ARBA" id="ARBA00022989"/>
    </source>
</evidence>
<dbReference type="PIRSF" id="PIRSF002419">
    <property type="entry name" value="Tetraspanin"/>
    <property type="match status" value="1"/>
</dbReference>
<feature type="transmembrane region" description="Helical" evidence="7">
    <location>
        <begin position="73"/>
        <end position="94"/>
    </location>
</feature>
<dbReference type="InterPro" id="IPR008952">
    <property type="entry name" value="Tetraspanin_EC2_sf"/>
</dbReference>
<feature type="disulfide bond" evidence="6">
    <location>
        <begin position="135"/>
        <end position="152"/>
    </location>
</feature>
<evidence type="ECO:0000256" key="3">
    <source>
        <dbReference type="ARBA" id="ARBA00022692"/>
    </source>
</evidence>
<evidence type="ECO:0000256" key="5">
    <source>
        <dbReference type="ARBA" id="ARBA00023136"/>
    </source>
</evidence>
<evidence type="ECO:0000313" key="9">
    <source>
        <dbReference type="Proteomes" id="UP000824219"/>
    </source>
</evidence>
<dbReference type="Proteomes" id="UP000824219">
    <property type="component" value="Linkage Group LG19"/>
</dbReference>
<feature type="transmembrane region" description="Helical" evidence="7">
    <location>
        <begin position="12"/>
        <end position="33"/>
    </location>
</feature>
<dbReference type="InterPro" id="IPR018499">
    <property type="entry name" value="Tetraspanin/Peripherin"/>
</dbReference>
<gene>
    <name evidence="8" type="ORF">KOW79_015989</name>
</gene>
<accession>A0A9D3SD88</accession>
<keyword evidence="4 7" id="KW-1133">Transmembrane helix</keyword>
<feature type="transmembrane region" description="Helical" evidence="7">
    <location>
        <begin position="203"/>
        <end position="227"/>
    </location>
</feature>
<keyword evidence="6" id="KW-1015">Disulfide bond</keyword>
<dbReference type="PANTHER" id="PTHR19282">
    <property type="entry name" value="TETRASPANIN"/>
    <property type="match status" value="1"/>
</dbReference>
<dbReference type="OrthoDB" id="5982705at2759"/>
<dbReference type="EMBL" id="JAHKSW010000019">
    <property type="protein sequence ID" value="KAG7320136.1"/>
    <property type="molecule type" value="Genomic_DNA"/>
</dbReference>
<dbReference type="GO" id="GO:0005886">
    <property type="term" value="C:plasma membrane"/>
    <property type="evidence" value="ECO:0007669"/>
    <property type="project" value="TreeGrafter"/>
</dbReference>
<dbReference type="GO" id="GO:1900746">
    <property type="term" value="P:regulation of vascular endothelial growth factor signaling pathway"/>
    <property type="evidence" value="ECO:0007669"/>
    <property type="project" value="TreeGrafter"/>
</dbReference>
<dbReference type="Pfam" id="PF00335">
    <property type="entry name" value="Tetraspanin"/>
    <property type="match status" value="1"/>
</dbReference>
<keyword evidence="9" id="KW-1185">Reference proteome</keyword>
<dbReference type="InterPro" id="IPR000301">
    <property type="entry name" value="Tetraspanin_animals"/>
</dbReference>
<dbReference type="Gene3D" id="1.10.1450.10">
    <property type="entry name" value="Tetraspanin"/>
    <property type="match status" value="1"/>
</dbReference>
<feature type="disulfide bond" evidence="6">
    <location>
        <begin position="134"/>
        <end position="162"/>
    </location>
</feature>
<comment type="caution">
    <text evidence="8">The sequence shown here is derived from an EMBL/GenBank/DDBJ whole genome shotgun (WGS) entry which is preliminary data.</text>
</comment>
<sequence length="253" mass="28153">MAKINPCFKKTFIFFNALFAIFGIVIFALAVIGQQFAEEEHGKSGVIVLYVAGTLMFLFSVLGVYGAYKESKWALIVFFSIMCLATGGMLRVAIPLATQRAQLRSEVQYYLQSSSAMTTDMKHALNSIQPHLKCCGLGHGYQDWQGDVPASCNCDNSYSSECKTVNIKKDIWYKSESETRKVWSKPCGNLFVEYFDKIMNFSLGLLFTFAVLAILGGLMSLMMIITISSPTVSQMPGFPLSYQPPKYSEVVGY</sequence>
<proteinExistence type="inferred from homology"/>
<dbReference type="PRINTS" id="PR00259">
    <property type="entry name" value="TMFOUR"/>
</dbReference>
<dbReference type="AlphaFoldDB" id="A0A9D3SD88"/>
<keyword evidence="5 7" id="KW-0472">Membrane</keyword>
<organism evidence="8 9">
    <name type="scientific">Hemibagrus wyckioides</name>
    <dbReference type="NCBI Taxonomy" id="337641"/>
    <lineage>
        <taxon>Eukaryota</taxon>
        <taxon>Metazoa</taxon>
        <taxon>Chordata</taxon>
        <taxon>Craniata</taxon>
        <taxon>Vertebrata</taxon>
        <taxon>Euteleostomi</taxon>
        <taxon>Actinopterygii</taxon>
        <taxon>Neopterygii</taxon>
        <taxon>Teleostei</taxon>
        <taxon>Ostariophysi</taxon>
        <taxon>Siluriformes</taxon>
        <taxon>Bagridae</taxon>
        <taxon>Hemibagrus</taxon>
    </lineage>
</organism>